<gene>
    <name evidence="3" type="ORF">BU16DRAFT_455662</name>
</gene>
<dbReference type="InterPro" id="IPR053268">
    <property type="entry name" value="Woronin_anchor"/>
</dbReference>
<dbReference type="AlphaFoldDB" id="A0A6A6R2J4"/>
<feature type="coiled-coil region" evidence="1">
    <location>
        <begin position="39"/>
        <end position="66"/>
    </location>
</feature>
<dbReference type="PANTHER" id="PTHR40641">
    <property type="entry name" value="INVOLUCRIN REPEAT PROTEIN (AFU_ORTHOLOGUE AFUA_2G08060)"/>
    <property type="match status" value="1"/>
</dbReference>
<organism evidence="3 4">
    <name type="scientific">Lophium mytilinum</name>
    <dbReference type="NCBI Taxonomy" id="390894"/>
    <lineage>
        <taxon>Eukaryota</taxon>
        <taxon>Fungi</taxon>
        <taxon>Dikarya</taxon>
        <taxon>Ascomycota</taxon>
        <taxon>Pezizomycotina</taxon>
        <taxon>Dothideomycetes</taxon>
        <taxon>Pleosporomycetidae</taxon>
        <taxon>Mytilinidiales</taxon>
        <taxon>Mytilinidiaceae</taxon>
        <taxon>Lophium</taxon>
    </lineage>
</organism>
<sequence length="486" mass="54514">MRASLRANSGANTLVLEASPTTEANNNERYATPQADTALVDRDAENERLQRELSAAKEQITALQSQILVANQGESFLTVRDDDYFESACQRLYSQAQEWVARFSKASDNTRCRLSANIHDEKVQDRLDNAILDGSDVDILLADRVERRNVFLSVVMAMIWEYVFTRYLFGLDREQRQKLKSLEKTLQETAPAGAVAQWRAITLTFLSKRAAFQQQCAQDTEAVLHAIDSTVTRVLPVSSVNVYQFQRALRDMLRSAVSLSIEMRTQRAEYTMLPPLQPEYDANGDLVGKVLFNASLMSGGSGETTSDNYELERKGTVVKMVLFPLVVKRGDDNSEEIVIYPAQVQLVASNTVAQVDAKKRTQDRQNLMDAGNTVAQVDAKRAQDRQNLMMVAERKVKARMLSMDDQVFKETGKMSPAMMEDWENKARAKVAADREARIVSYGRVHVRGGKIMDQSEIDAVAAARIQPTLDEINDATEKQRARGRGN</sequence>
<keyword evidence="1" id="KW-0175">Coiled coil</keyword>
<feature type="compositionally biased region" description="Polar residues" evidence="2">
    <location>
        <begin position="1"/>
        <end position="12"/>
    </location>
</feature>
<evidence type="ECO:0000256" key="1">
    <source>
        <dbReference type="SAM" id="Coils"/>
    </source>
</evidence>
<name>A0A6A6R2J4_9PEZI</name>
<dbReference type="OrthoDB" id="5365701at2759"/>
<feature type="compositionally biased region" description="Polar residues" evidence="2">
    <location>
        <begin position="19"/>
        <end position="29"/>
    </location>
</feature>
<evidence type="ECO:0000313" key="4">
    <source>
        <dbReference type="Proteomes" id="UP000799750"/>
    </source>
</evidence>
<keyword evidence="4" id="KW-1185">Reference proteome</keyword>
<dbReference type="Pfam" id="PF12757">
    <property type="entry name" value="Eisosome1"/>
    <property type="match status" value="1"/>
</dbReference>
<accession>A0A6A6R2J4</accession>
<proteinExistence type="predicted"/>
<evidence type="ECO:0000256" key="2">
    <source>
        <dbReference type="SAM" id="MobiDB-lite"/>
    </source>
</evidence>
<evidence type="ECO:0000313" key="3">
    <source>
        <dbReference type="EMBL" id="KAF2498769.1"/>
    </source>
</evidence>
<dbReference type="InterPro" id="IPR024527">
    <property type="entry name" value="Eisosome1"/>
</dbReference>
<dbReference type="EMBL" id="MU004185">
    <property type="protein sequence ID" value="KAF2498769.1"/>
    <property type="molecule type" value="Genomic_DNA"/>
</dbReference>
<dbReference type="Proteomes" id="UP000799750">
    <property type="component" value="Unassembled WGS sequence"/>
</dbReference>
<protein>
    <submittedName>
        <fullName evidence="3">Uncharacterized protein</fullName>
    </submittedName>
</protein>
<dbReference type="PANTHER" id="PTHR40641:SF2">
    <property type="entry name" value="INVOLUCRIN REPEAT PROTEIN"/>
    <property type="match status" value="1"/>
</dbReference>
<reference evidence="3" key="1">
    <citation type="journal article" date="2020" name="Stud. Mycol.">
        <title>101 Dothideomycetes genomes: a test case for predicting lifestyles and emergence of pathogens.</title>
        <authorList>
            <person name="Haridas S."/>
            <person name="Albert R."/>
            <person name="Binder M."/>
            <person name="Bloem J."/>
            <person name="Labutti K."/>
            <person name="Salamov A."/>
            <person name="Andreopoulos B."/>
            <person name="Baker S."/>
            <person name="Barry K."/>
            <person name="Bills G."/>
            <person name="Bluhm B."/>
            <person name="Cannon C."/>
            <person name="Castanera R."/>
            <person name="Culley D."/>
            <person name="Daum C."/>
            <person name="Ezra D."/>
            <person name="Gonzalez J."/>
            <person name="Henrissat B."/>
            <person name="Kuo A."/>
            <person name="Liang C."/>
            <person name="Lipzen A."/>
            <person name="Lutzoni F."/>
            <person name="Magnuson J."/>
            <person name="Mondo S."/>
            <person name="Nolan M."/>
            <person name="Ohm R."/>
            <person name="Pangilinan J."/>
            <person name="Park H.-J."/>
            <person name="Ramirez L."/>
            <person name="Alfaro M."/>
            <person name="Sun H."/>
            <person name="Tritt A."/>
            <person name="Yoshinaga Y."/>
            <person name="Zwiers L.-H."/>
            <person name="Turgeon B."/>
            <person name="Goodwin S."/>
            <person name="Spatafora J."/>
            <person name="Crous P."/>
            <person name="Grigoriev I."/>
        </authorList>
    </citation>
    <scope>NUCLEOTIDE SEQUENCE</scope>
    <source>
        <strain evidence="3">CBS 269.34</strain>
    </source>
</reference>
<feature type="region of interest" description="Disordered" evidence="2">
    <location>
        <begin position="1"/>
        <end position="29"/>
    </location>
</feature>